<feature type="region of interest" description="Disordered" evidence="1">
    <location>
        <begin position="42"/>
        <end position="61"/>
    </location>
</feature>
<name>A0ABN7BHL9_9HEMI</name>
<dbReference type="EMBL" id="AP028924">
    <property type="protein sequence ID" value="BET03320.1"/>
    <property type="molecule type" value="Genomic_DNA"/>
</dbReference>
<keyword evidence="2" id="KW-0732">Signal</keyword>
<sequence>MSPICGLVLVVVGLVAQAHKSYAVETTPIAVSEGTVDATPMAVSEGTGTRSSSIPPTDQSTMEFATVTTPDEEEMSTGGGKTEDVNELDVIVAASKNWDLKNPATKENVPTPDEETLKRWGFYRIKSMGGLDDYRNEQYHKLMKELESRFELTAEHNQEMNMVLEAILFDDHWFQMFSHKVYRDLMEAWKVRAKRDADFDYDPNLNYLETPNPYYRP</sequence>
<keyword evidence="4" id="KW-1185">Reference proteome</keyword>
<feature type="chain" id="PRO_5047317211" evidence="2">
    <location>
        <begin position="24"/>
        <end position="217"/>
    </location>
</feature>
<evidence type="ECO:0000313" key="4">
    <source>
        <dbReference type="Proteomes" id="UP001307889"/>
    </source>
</evidence>
<gene>
    <name evidence="3" type="ORF">NTJ_16139</name>
</gene>
<protein>
    <submittedName>
        <fullName evidence="3">Uncharacterized protein</fullName>
    </submittedName>
</protein>
<reference evidence="3 4" key="1">
    <citation type="submission" date="2023-09" db="EMBL/GenBank/DDBJ databases">
        <title>Nesidiocoris tenuis whole genome shotgun sequence.</title>
        <authorList>
            <person name="Shibata T."/>
            <person name="Shimoda M."/>
            <person name="Kobayashi T."/>
            <person name="Uehara T."/>
        </authorList>
    </citation>
    <scope>NUCLEOTIDE SEQUENCE [LARGE SCALE GENOMIC DNA]</scope>
    <source>
        <strain evidence="3 4">Japan</strain>
    </source>
</reference>
<proteinExistence type="predicted"/>
<feature type="signal peptide" evidence="2">
    <location>
        <begin position="1"/>
        <end position="23"/>
    </location>
</feature>
<organism evidence="3 4">
    <name type="scientific">Nesidiocoris tenuis</name>
    <dbReference type="NCBI Taxonomy" id="355587"/>
    <lineage>
        <taxon>Eukaryota</taxon>
        <taxon>Metazoa</taxon>
        <taxon>Ecdysozoa</taxon>
        <taxon>Arthropoda</taxon>
        <taxon>Hexapoda</taxon>
        <taxon>Insecta</taxon>
        <taxon>Pterygota</taxon>
        <taxon>Neoptera</taxon>
        <taxon>Paraneoptera</taxon>
        <taxon>Hemiptera</taxon>
        <taxon>Heteroptera</taxon>
        <taxon>Panheteroptera</taxon>
        <taxon>Cimicomorpha</taxon>
        <taxon>Miridae</taxon>
        <taxon>Dicyphina</taxon>
        <taxon>Nesidiocoris</taxon>
    </lineage>
</organism>
<evidence type="ECO:0000313" key="3">
    <source>
        <dbReference type="EMBL" id="BET03320.1"/>
    </source>
</evidence>
<accession>A0ABN7BHL9</accession>
<feature type="compositionally biased region" description="Polar residues" evidence="1">
    <location>
        <begin position="46"/>
        <end position="61"/>
    </location>
</feature>
<dbReference type="Proteomes" id="UP001307889">
    <property type="component" value="Chromosome 16"/>
</dbReference>
<evidence type="ECO:0000256" key="2">
    <source>
        <dbReference type="SAM" id="SignalP"/>
    </source>
</evidence>
<evidence type="ECO:0000256" key="1">
    <source>
        <dbReference type="SAM" id="MobiDB-lite"/>
    </source>
</evidence>